<dbReference type="RefSeq" id="WP_055223007.1">
    <property type="nucleotide sequence ID" value="NZ_BLYL01000020.1"/>
</dbReference>
<dbReference type="PANTHER" id="PTHR42711:SF1">
    <property type="entry name" value="ABC-TRANSPORT PROTEIN, ATP-BINDING COMPONENT"/>
    <property type="match status" value="1"/>
</dbReference>
<evidence type="ECO:0000256" key="2">
    <source>
        <dbReference type="ARBA" id="ARBA00022741"/>
    </source>
</evidence>
<keyword evidence="2" id="KW-0547">Nucleotide-binding</keyword>
<dbReference type="InterPro" id="IPR027417">
    <property type="entry name" value="P-loop_NTPase"/>
</dbReference>
<dbReference type="InterPro" id="IPR050763">
    <property type="entry name" value="ABC_transporter_ATP-binding"/>
</dbReference>
<sequence length="277" mass="31519">MSIEVEHLTKSYKIKKRSIRDNSIKYLVAKKYSFATAVNDISFTIQTGDIVGFIGANGAGKSTTIKMLTGILTPDKGTISVNGLNFNENRKEIMRKIGVVFGQRSVLCWDIPVIESFKLFKDMYRIPENIYNENIEIFSDILNLSEFMFKPPRLLSLGQRMKADLAAALLHNPEVLFLDEPTIGIDVLAKAKIRDFICKMNHIKKTTIILTTHDISDIESLCQKMLIIDKGTLLYNGTLDELKSKYNSIHNEVLFQKDQMNNSLEQIIRNIYEGECL</sequence>
<keyword evidence="3 5" id="KW-0067">ATP-binding</keyword>
<comment type="caution">
    <text evidence="5">The sequence shown here is derived from an EMBL/GenBank/DDBJ whole genome shotgun (WGS) entry which is preliminary data.</text>
</comment>
<dbReference type="EMBL" id="BLYL01000020">
    <property type="protein sequence ID" value="GFO95523.1"/>
    <property type="molecule type" value="Genomic_DNA"/>
</dbReference>
<dbReference type="AlphaFoldDB" id="A0AAI9NZ67"/>
<keyword evidence="1" id="KW-0813">Transport</keyword>
<dbReference type="SMART" id="SM00382">
    <property type="entry name" value="AAA"/>
    <property type="match status" value="1"/>
</dbReference>
<dbReference type="SUPFAM" id="SSF52540">
    <property type="entry name" value="P-loop containing nucleoside triphosphate hydrolases"/>
    <property type="match status" value="1"/>
</dbReference>
<dbReference type="Gene3D" id="3.40.50.300">
    <property type="entry name" value="P-loop containing nucleotide triphosphate hydrolases"/>
    <property type="match status" value="1"/>
</dbReference>
<evidence type="ECO:0000259" key="4">
    <source>
        <dbReference type="PROSITE" id="PS50893"/>
    </source>
</evidence>
<reference evidence="5" key="1">
    <citation type="submission" date="2020-06" db="EMBL/GenBank/DDBJ databases">
        <title>Characterization of fructooligosaccharide metabolism and fructooligosaccharide-degrading enzymes in human commensal butyrate producers.</title>
        <authorList>
            <person name="Tanno H."/>
            <person name="Fujii T."/>
            <person name="Hirano K."/>
            <person name="Maeno S."/>
            <person name="Tonozuka T."/>
            <person name="Sakamoto M."/>
            <person name="Ohkuma M."/>
            <person name="Tochio T."/>
            <person name="Endo A."/>
        </authorList>
    </citation>
    <scope>NUCLEOTIDE SEQUENCE</scope>
    <source>
        <strain evidence="5">JCM 31265</strain>
    </source>
</reference>
<name>A0AAI9NZ67_9FIRM</name>
<dbReference type="InterPro" id="IPR003439">
    <property type="entry name" value="ABC_transporter-like_ATP-bd"/>
</dbReference>
<dbReference type="PANTHER" id="PTHR42711">
    <property type="entry name" value="ABC TRANSPORTER ATP-BINDING PROTEIN"/>
    <property type="match status" value="1"/>
</dbReference>
<evidence type="ECO:0000256" key="1">
    <source>
        <dbReference type="ARBA" id="ARBA00022448"/>
    </source>
</evidence>
<organism evidence="5 6">
    <name type="scientific">Coprococcus eutactus</name>
    <dbReference type="NCBI Taxonomy" id="33043"/>
    <lineage>
        <taxon>Bacteria</taxon>
        <taxon>Bacillati</taxon>
        <taxon>Bacillota</taxon>
        <taxon>Clostridia</taxon>
        <taxon>Lachnospirales</taxon>
        <taxon>Lachnospiraceae</taxon>
        <taxon>Coprococcus</taxon>
    </lineage>
</organism>
<accession>A0AAI9NZ67</accession>
<dbReference type="GO" id="GO:0016887">
    <property type="term" value="F:ATP hydrolysis activity"/>
    <property type="evidence" value="ECO:0007669"/>
    <property type="project" value="InterPro"/>
</dbReference>
<dbReference type="PROSITE" id="PS50893">
    <property type="entry name" value="ABC_TRANSPORTER_2"/>
    <property type="match status" value="1"/>
</dbReference>
<protein>
    <submittedName>
        <fullName evidence="5">Daunorubicin ABC transporter ATP-binding protein</fullName>
    </submittedName>
</protein>
<gene>
    <name evidence="5" type="ORF">COEU31_25690</name>
</gene>
<dbReference type="InterPro" id="IPR017871">
    <property type="entry name" value="ABC_transporter-like_CS"/>
</dbReference>
<dbReference type="PROSITE" id="PS00211">
    <property type="entry name" value="ABC_TRANSPORTER_1"/>
    <property type="match status" value="1"/>
</dbReference>
<proteinExistence type="predicted"/>
<evidence type="ECO:0000313" key="6">
    <source>
        <dbReference type="Proteomes" id="UP000660047"/>
    </source>
</evidence>
<evidence type="ECO:0000256" key="3">
    <source>
        <dbReference type="ARBA" id="ARBA00022840"/>
    </source>
</evidence>
<dbReference type="Proteomes" id="UP000660047">
    <property type="component" value="Unassembled WGS sequence"/>
</dbReference>
<dbReference type="GO" id="GO:0005524">
    <property type="term" value="F:ATP binding"/>
    <property type="evidence" value="ECO:0007669"/>
    <property type="project" value="UniProtKB-KW"/>
</dbReference>
<feature type="domain" description="ABC transporter" evidence="4">
    <location>
        <begin position="19"/>
        <end position="255"/>
    </location>
</feature>
<dbReference type="Pfam" id="PF00005">
    <property type="entry name" value="ABC_tran"/>
    <property type="match status" value="1"/>
</dbReference>
<evidence type="ECO:0000313" key="5">
    <source>
        <dbReference type="EMBL" id="GFO95523.1"/>
    </source>
</evidence>
<dbReference type="InterPro" id="IPR003593">
    <property type="entry name" value="AAA+_ATPase"/>
</dbReference>